<keyword evidence="2" id="KW-0802">TPR repeat</keyword>
<evidence type="ECO:0000256" key="2">
    <source>
        <dbReference type="ARBA" id="ARBA00022803"/>
    </source>
</evidence>
<dbReference type="InterPro" id="IPR011990">
    <property type="entry name" value="TPR-like_helical_dom_sf"/>
</dbReference>
<dbReference type="Pfam" id="PF12895">
    <property type="entry name" value="ANAPC3"/>
    <property type="match status" value="1"/>
</dbReference>
<organism evidence="3 4">
    <name type="scientific">Campylobacter subantarcticus</name>
    <dbReference type="NCBI Taxonomy" id="497724"/>
    <lineage>
        <taxon>Bacteria</taxon>
        <taxon>Pseudomonadati</taxon>
        <taxon>Campylobacterota</taxon>
        <taxon>Epsilonproteobacteria</taxon>
        <taxon>Campylobacterales</taxon>
        <taxon>Campylobacteraceae</taxon>
        <taxon>Campylobacter</taxon>
    </lineage>
</organism>
<dbReference type="EMBL" id="AACKMW020000016">
    <property type="protein sequence ID" value="MPB98697.1"/>
    <property type="molecule type" value="Genomic_DNA"/>
</dbReference>
<dbReference type="PANTHER" id="PTHR44943:SF4">
    <property type="entry name" value="TPR REPEAT-CONTAINING PROTEIN MJ0798"/>
    <property type="match status" value="1"/>
</dbReference>
<comment type="caution">
    <text evidence="3">The sequence shown here is derived from an EMBL/GenBank/DDBJ whole genome shotgun (WGS) entry which is preliminary data.</text>
</comment>
<dbReference type="SMART" id="SM00028">
    <property type="entry name" value="TPR"/>
    <property type="match status" value="3"/>
</dbReference>
<evidence type="ECO:0000313" key="4">
    <source>
        <dbReference type="Proteomes" id="UP000364097"/>
    </source>
</evidence>
<evidence type="ECO:0000256" key="1">
    <source>
        <dbReference type="ARBA" id="ARBA00022737"/>
    </source>
</evidence>
<dbReference type="RefSeq" id="WP_043019487.1">
    <property type="nucleotide sequence ID" value="NZ_AACKMW020000016.1"/>
</dbReference>
<name>A0ABW9N337_9BACT</name>
<proteinExistence type="predicted"/>
<keyword evidence="1" id="KW-0677">Repeat</keyword>
<accession>A0ABW9N337</accession>
<reference evidence="3" key="1">
    <citation type="submission" date="2019-08" db="EMBL/GenBank/DDBJ databases">
        <title>Rapid identification of Enteric Bacteria from Whole Genome Sequences (WGS) using Average Nucleotide Identity (ANI).</title>
        <authorList>
            <person name="Lane C."/>
        </authorList>
    </citation>
    <scope>NUCLEOTIDE SEQUENCE [LARGE SCALE GENOMIC DNA]</scope>
    <source>
        <strain evidence="3">2010D-8461</strain>
    </source>
</reference>
<evidence type="ECO:0000313" key="3">
    <source>
        <dbReference type="EMBL" id="MPB98697.1"/>
    </source>
</evidence>
<sequence>MGAVEVYLQDFKEAVKYLNKTLNLNKDENWIYYYKAEYLRNLGNFNDALKCYEDYLKIFSENIKALIGKIQCLEQLKECEQALECTKELLSFDRENEFALKYQNILMQKLKQQNKKWW</sequence>
<gene>
    <name evidence="3" type="ORF">A0Z09_001260</name>
</gene>
<dbReference type="InterPro" id="IPR051685">
    <property type="entry name" value="Ycf3/AcsC/BcsC/TPR_MFPF"/>
</dbReference>
<keyword evidence="4" id="KW-1185">Reference proteome</keyword>
<dbReference type="Gene3D" id="1.25.40.10">
    <property type="entry name" value="Tetratricopeptide repeat domain"/>
    <property type="match status" value="1"/>
</dbReference>
<dbReference type="InterPro" id="IPR019734">
    <property type="entry name" value="TPR_rpt"/>
</dbReference>
<evidence type="ECO:0008006" key="5">
    <source>
        <dbReference type="Google" id="ProtNLM"/>
    </source>
</evidence>
<dbReference type="PANTHER" id="PTHR44943">
    <property type="entry name" value="CELLULOSE SYNTHASE OPERON PROTEIN C"/>
    <property type="match status" value="1"/>
</dbReference>
<dbReference type="SUPFAM" id="SSF48452">
    <property type="entry name" value="TPR-like"/>
    <property type="match status" value="1"/>
</dbReference>
<protein>
    <recommendedName>
        <fullName evidence="5">Tetratricopeptide repeat protein</fullName>
    </recommendedName>
</protein>
<dbReference type="Proteomes" id="UP000364097">
    <property type="component" value="Unassembled WGS sequence"/>
</dbReference>